<proteinExistence type="predicted"/>
<accession>A0A368VCL8</accession>
<evidence type="ECO:0000313" key="2">
    <source>
        <dbReference type="EMBL" id="RCW38878.1"/>
    </source>
</evidence>
<dbReference type="AlphaFoldDB" id="A0A368VCL8"/>
<keyword evidence="3" id="KW-1185">Reference proteome</keyword>
<name>A0A368VCL8_9BACT</name>
<dbReference type="PANTHER" id="PTHR43000">
    <property type="entry name" value="DTDP-D-GLUCOSE 4,6-DEHYDRATASE-RELATED"/>
    <property type="match status" value="1"/>
</dbReference>
<dbReference type="RefSeq" id="WP_114436212.1">
    <property type="nucleotide sequence ID" value="NZ_QPIZ01000002.1"/>
</dbReference>
<comment type="caution">
    <text evidence="2">The sequence shown here is derived from an EMBL/GenBank/DDBJ whole genome shotgun (WGS) entry which is preliminary data.</text>
</comment>
<reference evidence="2 3" key="1">
    <citation type="submission" date="2018-07" db="EMBL/GenBank/DDBJ databases">
        <title>Freshwater and sediment microbial communities from various areas in North America, analyzing microbe dynamics in response to fracking.</title>
        <authorList>
            <person name="Lamendella R."/>
        </authorList>
    </citation>
    <scope>NUCLEOTIDE SEQUENCE [LARGE SCALE GENOMIC DNA]</scope>
    <source>
        <strain evidence="2 3">160A</strain>
    </source>
</reference>
<protein>
    <submittedName>
        <fullName evidence="2">Male sterility protein</fullName>
    </submittedName>
</protein>
<dbReference type="SUPFAM" id="SSF51735">
    <property type="entry name" value="NAD(P)-binding Rossmann-fold domains"/>
    <property type="match status" value="1"/>
</dbReference>
<feature type="domain" description="Thioester reductase (TE)" evidence="1">
    <location>
        <begin position="8"/>
        <end position="222"/>
    </location>
</feature>
<dbReference type="Proteomes" id="UP000252733">
    <property type="component" value="Unassembled WGS sequence"/>
</dbReference>
<evidence type="ECO:0000259" key="1">
    <source>
        <dbReference type="Pfam" id="PF07993"/>
    </source>
</evidence>
<organism evidence="2 3">
    <name type="scientific">Marinilabilia salmonicolor</name>
    <dbReference type="NCBI Taxonomy" id="989"/>
    <lineage>
        <taxon>Bacteria</taxon>
        <taxon>Pseudomonadati</taxon>
        <taxon>Bacteroidota</taxon>
        <taxon>Bacteroidia</taxon>
        <taxon>Marinilabiliales</taxon>
        <taxon>Marinilabiliaceae</taxon>
        <taxon>Marinilabilia</taxon>
    </lineage>
</organism>
<dbReference type="Pfam" id="PF07993">
    <property type="entry name" value="NAD_binding_4"/>
    <property type="match status" value="1"/>
</dbReference>
<evidence type="ECO:0000313" key="3">
    <source>
        <dbReference type="Proteomes" id="UP000252733"/>
    </source>
</evidence>
<sequence>MKRVIVNGANGYVASNFINELLKHHYQVLALVRGNTKSSAEDRVIQALNVINDGNTPSLDNLMIVDYSLLDKNFGLSETRLQELFSTDVDYFHFAASLKYDHKSKDELLAVNVKGVENSVNLFSAFASANSRFFFVGTAYSCGNTKEVFEEKFYPDQDISSFRNYYEWSKRLAENVVKRNIDHNGLRGHVIRLSQVTGDNRTGITKTDYGIFDFSKRVCKLAKRHPENKVRAKISPDGTQNLIPINVAVDYLHQTVNAISVPTIMNFVANKPVKNSYIINSLKKLMPLDIVPVPGLEYSQMNSLERLMAVGMSFTGHYTNINIQFDTSKRDAVITPVDDCMDEQTVYRMLKYFIKNSFKKNRTQKEVPIENE</sequence>
<gene>
    <name evidence="2" type="ORF">DFO77_10232</name>
</gene>
<dbReference type="InterPro" id="IPR036291">
    <property type="entry name" value="NAD(P)-bd_dom_sf"/>
</dbReference>
<dbReference type="EMBL" id="QPIZ01000002">
    <property type="protein sequence ID" value="RCW38878.1"/>
    <property type="molecule type" value="Genomic_DNA"/>
</dbReference>
<dbReference type="InterPro" id="IPR013120">
    <property type="entry name" value="FAR_NAD-bd"/>
</dbReference>
<dbReference type="Gene3D" id="3.40.50.720">
    <property type="entry name" value="NAD(P)-binding Rossmann-like Domain"/>
    <property type="match status" value="1"/>
</dbReference>